<proteinExistence type="predicted"/>
<organism evidence="1 2">
    <name type="scientific">Hibiscus sabdariffa</name>
    <name type="common">roselle</name>
    <dbReference type="NCBI Taxonomy" id="183260"/>
    <lineage>
        <taxon>Eukaryota</taxon>
        <taxon>Viridiplantae</taxon>
        <taxon>Streptophyta</taxon>
        <taxon>Embryophyta</taxon>
        <taxon>Tracheophyta</taxon>
        <taxon>Spermatophyta</taxon>
        <taxon>Magnoliopsida</taxon>
        <taxon>eudicotyledons</taxon>
        <taxon>Gunneridae</taxon>
        <taxon>Pentapetalae</taxon>
        <taxon>rosids</taxon>
        <taxon>malvids</taxon>
        <taxon>Malvales</taxon>
        <taxon>Malvaceae</taxon>
        <taxon>Malvoideae</taxon>
        <taxon>Hibiscus</taxon>
    </lineage>
</organism>
<evidence type="ECO:0000313" key="1">
    <source>
        <dbReference type="EMBL" id="KAK8602222.1"/>
    </source>
</evidence>
<evidence type="ECO:0000313" key="2">
    <source>
        <dbReference type="Proteomes" id="UP001472677"/>
    </source>
</evidence>
<comment type="caution">
    <text evidence="1">The sequence shown here is derived from an EMBL/GenBank/DDBJ whole genome shotgun (WGS) entry which is preliminary data.</text>
</comment>
<dbReference type="Proteomes" id="UP001472677">
    <property type="component" value="Unassembled WGS sequence"/>
</dbReference>
<protein>
    <recommendedName>
        <fullName evidence="3">RNase H type-1 domain-containing protein</fullName>
    </recommendedName>
</protein>
<name>A0ABR2GI42_9ROSI</name>
<gene>
    <name evidence="1" type="ORF">V6N12_052036</name>
</gene>
<keyword evidence="2" id="KW-1185">Reference proteome</keyword>
<reference evidence="1 2" key="1">
    <citation type="journal article" date="2024" name="G3 (Bethesda)">
        <title>Genome assembly of Hibiscus sabdariffa L. provides insights into metabolisms of medicinal natural products.</title>
        <authorList>
            <person name="Kim T."/>
        </authorList>
    </citation>
    <scope>NUCLEOTIDE SEQUENCE [LARGE SCALE GENOMIC DNA]</scope>
    <source>
        <strain evidence="1">TK-2024</strain>
        <tissue evidence="1">Old leaves</tissue>
    </source>
</reference>
<evidence type="ECO:0008006" key="3">
    <source>
        <dbReference type="Google" id="ProtNLM"/>
    </source>
</evidence>
<sequence length="85" mass="10064">MEVMTKIFEDHLDLLSDDVELWGVFLGMQWEGMPGIVLHILDMMQRGWLVTFQYVKRDENFVVDRLVKLTFENDLSLRLYVEAPS</sequence>
<dbReference type="EMBL" id="JBBPBM010000001">
    <property type="protein sequence ID" value="KAK8602222.1"/>
    <property type="molecule type" value="Genomic_DNA"/>
</dbReference>
<accession>A0ABR2GI42</accession>